<evidence type="ECO:0000313" key="6">
    <source>
        <dbReference type="RefSeq" id="XP_019613986.1"/>
    </source>
</evidence>
<dbReference type="SUPFAM" id="SSF49854">
    <property type="entry name" value="Spermadhesin, CUB domain"/>
    <property type="match status" value="1"/>
</dbReference>
<dbReference type="KEGG" id="bbel:109461947"/>
<dbReference type="CDD" id="cd00041">
    <property type="entry name" value="CUB"/>
    <property type="match status" value="1"/>
</dbReference>
<gene>
    <name evidence="6" type="primary">LOC109461947</name>
</gene>
<feature type="chain" id="PRO_5027595608" evidence="3">
    <location>
        <begin position="26"/>
        <end position="155"/>
    </location>
</feature>
<keyword evidence="3" id="KW-0732">Signal</keyword>
<evidence type="ECO:0000256" key="2">
    <source>
        <dbReference type="PROSITE-ProRule" id="PRU00059"/>
    </source>
</evidence>
<dbReference type="GeneID" id="109461947"/>
<dbReference type="PROSITE" id="PS01180">
    <property type="entry name" value="CUB"/>
    <property type="match status" value="1"/>
</dbReference>
<keyword evidence="1" id="KW-1015">Disulfide bond</keyword>
<keyword evidence="5" id="KW-1185">Reference proteome</keyword>
<feature type="signal peptide" evidence="3">
    <location>
        <begin position="1"/>
        <end position="25"/>
    </location>
</feature>
<dbReference type="InterPro" id="IPR000859">
    <property type="entry name" value="CUB_dom"/>
</dbReference>
<evidence type="ECO:0000256" key="3">
    <source>
        <dbReference type="SAM" id="SignalP"/>
    </source>
</evidence>
<dbReference type="RefSeq" id="XP_019613986.1">
    <property type="nucleotide sequence ID" value="XM_019758427.1"/>
</dbReference>
<evidence type="ECO:0000313" key="5">
    <source>
        <dbReference type="Proteomes" id="UP000515135"/>
    </source>
</evidence>
<dbReference type="Proteomes" id="UP000515135">
    <property type="component" value="Unplaced"/>
</dbReference>
<protein>
    <submittedName>
        <fullName evidence="6">Uncharacterized protein LOC109461947</fullName>
    </submittedName>
</protein>
<organism evidence="5 6">
    <name type="scientific">Branchiostoma belcheri</name>
    <name type="common">Amphioxus</name>
    <dbReference type="NCBI Taxonomy" id="7741"/>
    <lineage>
        <taxon>Eukaryota</taxon>
        <taxon>Metazoa</taxon>
        <taxon>Chordata</taxon>
        <taxon>Cephalochordata</taxon>
        <taxon>Leptocardii</taxon>
        <taxon>Amphioxiformes</taxon>
        <taxon>Branchiostomatidae</taxon>
        <taxon>Branchiostoma</taxon>
    </lineage>
</organism>
<dbReference type="SMART" id="SM00042">
    <property type="entry name" value="CUB"/>
    <property type="match status" value="1"/>
</dbReference>
<dbReference type="InterPro" id="IPR035914">
    <property type="entry name" value="Sperma_CUB_dom_sf"/>
</dbReference>
<evidence type="ECO:0000259" key="4">
    <source>
        <dbReference type="PROSITE" id="PS01180"/>
    </source>
</evidence>
<dbReference type="Gene3D" id="2.60.120.290">
    <property type="entry name" value="Spermadhesin, CUB domain"/>
    <property type="match status" value="1"/>
</dbReference>
<feature type="domain" description="CUB" evidence="4">
    <location>
        <begin position="27"/>
        <end position="150"/>
    </location>
</feature>
<dbReference type="AlphaFoldDB" id="A0A6P4YAY6"/>
<accession>A0A6P4YAY6</accession>
<proteinExistence type="predicted"/>
<name>A0A6P4YAY6_BRABE</name>
<reference evidence="6" key="1">
    <citation type="submission" date="2025-08" db="UniProtKB">
        <authorList>
            <consortium name="RefSeq"/>
        </authorList>
    </citation>
    <scope>IDENTIFICATION</scope>
    <source>
        <tissue evidence="6">Gonad</tissue>
    </source>
</reference>
<dbReference type="Pfam" id="PF00431">
    <property type="entry name" value="CUB"/>
    <property type="match status" value="1"/>
</dbReference>
<sequence length="155" mass="16971">MTVTSAVHVGVFLLFCLEICRPALGGCTHQLTGNGGNITSGTDVTSDHCEWDITTARNRIILINFDRGLFERGSDGCQTEVLTFYDGGSANSRVIDTFCRIPRDPGPFSAAPYHLSAASTGHQLHVILTRSPSTPQWVKQDEFYLTFTTREIAFG</sequence>
<evidence type="ECO:0000256" key="1">
    <source>
        <dbReference type="ARBA" id="ARBA00023157"/>
    </source>
</evidence>
<comment type="caution">
    <text evidence="2">Lacks conserved residue(s) required for the propagation of feature annotation.</text>
</comment>